<sequence length="97" mass="10883">METRAPYLVQRSEPLVREACLRTFENGWIPPNAAEVLAVMRLADLEPRDAAVVLGGLSRREVNRWTTGQDEIPYAYWVLLCQRAQLAYIAPPGSGRA</sequence>
<dbReference type="Proteomes" id="UP000644192">
    <property type="component" value="Unassembled WGS sequence"/>
</dbReference>
<dbReference type="AlphaFoldDB" id="A0A6B1YLX7"/>
<reference evidence="1" key="1">
    <citation type="submission" date="2020-01" db="EMBL/GenBank/DDBJ databases">
        <title>Bacteria Cultured from War Wounds Associated with the Conflict in Eastern Ukraine.</title>
        <authorList>
            <person name="Snesrud E."/>
            <person name="Galac M.R."/>
            <person name="Mc Gann P."/>
            <person name="Valentine K."/>
            <person name="Viacheslav K."/>
        </authorList>
    </citation>
    <scope>NUCLEOTIDE SEQUENCE</scope>
    <source>
        <strain evidence="1">VNMU148</strain>
    </source>
</reference>
<evidence type="ECO:0000313" key="2">
    <source>
        <dbReference type="Proteomes" id="UP000644192"/>
    </source>
</evidence>
<protein>
    <submittedName>
        <fullName evidence="1">KorC repressor protein</fullName>
    </submittedName>
</protein>
<dbReference type="EMBL" id="WXZT01000059">
    <property type="protein sequence ID" value="MZZ17726.1"/>
    <property type="molecule type" value="Genomic_DNA"/>
</dbReference>
<organism evidence="1 2">
    <name type="scientific">Pseudomonas aeruginosa</name>
    <dbReference type="NCBI Taxonomy" id="287"/>
    <lineage>
        <taxon>Bacteria</taxon>
        <taxon>Pseudomonadati</taxon>
        <taxon>Pseudomonadota</taxon>
        <taxon>Gammaproteobacteria</taxon>
        <taxon>Pseudomonadales</taxon>
        <taxon>Pseudomonadaceae</taxon>
        <taxon>Pseudomonas</taxon>
    </lineage>
</organism>
<evidence type="ECO:0000313" key="1">
    <source>
        <dbReference type="EMBL" id="MZZ17726.1"/>
    </source>
</evidence>
<accession>A0A6B1YLX7</accession>
<comment type="caution">
    <text evidence="1">The sequence shown here is derived from an EMBL/GenBank/DDBJ whole genome shotgun (WGS) entry which is preliminary data.</text>
</comment>
<dbReference type="RefSeq" id="WP_161417304.1">
    <property type="nucleotide sequence ID" value="NZ_CP090651.1"/>
</dbReference>
<proteinExistence type="predicted"/>
<gene>
    <name evidence="1" type="ORF">GUL26_36345</name>
</gene>
<name>A0A6B1YLX7_PSEAI</name>